<dbReference type="PANTHER" id="PTHR34853">
    <property type="match status" value="1"/>
</dbReference>
<dbReference type="Proteomes" id="UP000317291">
    <property type="component" value="Unassembled WGS sequence"/>
</dbReference>
<evidence type="ECO:0000313" key="4">
    <source>
        <dbReference type="Proteomes" id="UP000317291"/>
    </source>
</evidence>
<dbReference type="GO" id="GO:0004806">
    <property type="term" value="F:triacylglycerol lipase activity"/>
    <property type="evidence" value="ECO:0007669"/>
    <property type="project" value="InterPro"/>
</dbReference>
<reference evidence="3 4" key="1">
    <citation type="submission" date="2019-06" db="EMBL/GenBank/DDBJ databases">
        <title>Tsukamurella conjunctivitidis sp. nov., Tsukamurella assacharolytica sp. nov. and Tsukamurella sputae sp. nov. isolated from patients with conjunctivitis, bacteraemia (lymphoma) and respiratory infection (sputum) in Hong Kong.</title>
        <authorList>
            <person name="Teng J.L.L."/>
            <person name="Lee H.H."/>
            <person name="Fong J.Y.H."/>
            <person name="Fok K.M.N."/>
            <person name="Lau S.K.P."/>
            <person name="Woo P.C.Y."/>
        </authorList>
    </citation>
    <scope>NUCLEOTIDE SEQUENCE [LARGE SCALE GENOMIC DNA]</scope>
    <source>
        <strain evidence="3 4">HKU71</strain>
    </source>
</reference>
<keyword evidence="4" id="KW-1185">Reference proteome</keyword>
<gene>
    <name evidence="3" type="ORF">FK529_17905</name>
</gene>
<name>A0A5C5R736_9ACTN</name>
<dbReference type="OrthoDB" id="9798122at2"/>
<dbReference type="Pfam" id="PF03583">
    <property type="entry name" value="LIP"/>
    <property type="match status" value="1"/>
</dbReference>
<dbReference type="Gene3D" id="3.40.50.1820">
    <property type="entry name" value="alpha/beta hydrolase"/>
    <property type="match status" value="2"/>
</dbReference>
<dbReference type="PROSITE" id="PS51257">
    <property type="entry name" value="PROKAR_LIPOPROTEIN"/>
    <property type="match status" value="1"/>
</dbReference>
<dbReference type="InterPro" id="IPR029058">
    <property type="entry name" value="AB_hydrolase_fold"/>
</dbReference>
<dbReference type="GO" id="GO:0016042">
    <property type="term" value="P:lipid catabolic process"/>
    <property type="evidence" value="ECO:0007669"/>
    <property type="project" value="InterPro"/>
</dbReference>
<feature type="signal peptide" evidence="2">
    <location>
        <begin position="1"/>
        <end position="19"/>
    </location>
</feature>
<dbReference type="SUPFAM" id="SSF53474">
    <property type="entry name" value="alpha/beta-Hydrolases"/>
    <property type="match status" value="1"/>
</dbReference>
<dbReference type="PIRSF" id="PIRSF029171">
    <property type="entry name" value="Esterase_LipA"/>
    <property type="match status" value="1"/>
</dbReference>
<dbReference type="InterPro" id="IPR005152">
    <property type="entry name" value="Lipase_secreted"/>
</dbReference>
<dbReference type="AlphaFoldDB" id="A0A5C5R736"/>
<dbReference type="EMBL" id="VIGW01000015">
    <property type="protein sequence ID" value="TWS17961.1"/>
    <property type="molecule type" value="Genomic_DNA"/>
</dbReference>
<evidence type="ECO:0000313" key="3">
    <source>
        <dbReference type="EMBL" id="TWS17961.1"/>
    </source>
</evidence>
<evidence type="ECO:0000256" key="2">
    <source>
        <dbReference type="SAM" id="SignalP"/>
    </source>
</evidence>
<dbReference type="PANTHER" id="PTHR34853:SF1">
    <property type="entry name" value="LIPASE 5"/>
    <property type="match status" value="1"/>
</dbReference>
<protein>
    <submittedName>
        <fullName evidence="3">Alpha/beta fold hydrolase</fullName>
    </submittedName>
</protein>
<feature type="region of interest" description="Disordered" evidence="1">
    <location>
        <begin position="287"/>
        <end position="308"/>
    </location>
</feature>
<dbReference type="RefSeq" id="WP_146563762.1">
    <property type="nucleotide sequence ID" value="NZ_VIGW01000015.1"/>
</dbReference>
<keyword evidence="3" id="KW-0378">Hydrolase</keyword>
<accession>A0A5C5R736</accession>
<keyword evidence="2" id="KW-0732">Signal</keyword>
<evidence type="ECO:0000256" key="1">
    <source>
        <dbReference type="SAM" id="MobiDB-lite"/>
    </source>
</evidence>
<comment type="caution">
    <text evidence="3">The sequence shown here is derived from an EMBL/GenBank/DDBJ whole genome shotgun (WGS) entry which is preliminary data.</text>
</comment>
<feature type="chain" id="PRO_5038423224" evidence="2">
    <location>
        <begin position="20"/>
        <end position="408"/>
    </location>
</feature>
<proteinExistence type="predicted"/>
<organism evidence="3 4">
    <name type="scientific">Tsukamurella asaccharolytica</name>
    <dbReference type="NCBI Taxonomy" id="2592067"/>
    <lineage>
        <taxon>Bacteria</taxon>
        <taxon>Bacillati</taxon>
        <taxon>Actinomycetota</taxon>
        <taxon>Actinomycetes</taxon>
        <taxon>Mycobacteriales</taxon>
        <taxon>Tsukamurellaceae</taxon>
        <taxon>Tsukamurella</taxon>
    </lineage>
</organism>
<sequence length="408" mass="42298">MQRILRASICALLATIAVACGDSSAPTPDKTFASVALGSDQRALGSLVDARPAAHASKSLQNATSSATDITYTTIGPDGAPTAATGGVYVPTGTPPAGGWPVVAFGHGTTGVRPQCAPTLDEGMFQNLPVVLAALKELRAAVVMPDYLGLGSAGRHPYLNARSHGNDVLGAVRAARRIGEPLSDRVFLLGISQGGRATEAAAELAPTAAPELRIVANAMAVPALSLEFAPLIEGGTLNGAQYSILPQLVFGAQASYPDMKTSDVLHGTLLAHADGFTKGCAGSAPKPWIDPSGPPIGPADVRPDGTAASQEGSRRFLQYLSDNQLPQRPNRAIPTLVINGTGDELILPRWTAAAVSRLCAAGVPVEHRERAGGHYDPADLSEVTAWLYERMSNRAPRSTCQDGARPTR</sequence>